<protein>
    <submittedName>
        <fullName evidence="1">Uncharacterized protein</fullName>
    </submittedName>
</protein>
<reference evidence="1 2" key="1">
    <citation type="submission" date="2019-06" db="EMBL/GenBank/DDBJ databases">
        <authorList>
            <person name="Fakulujo A."/>
            <person name="Fiaz D."/>
            <person name="Garg S."/>
            <person name="Gordon G."/>
            <person name="Haider Z."/>
            <person name="Hale A."/>
            <person name="Hodges K."/>
            <person name="Jacob L."/>
            <person name="Kandil F."/>
            <person name="Kincaid V."/>
            <person name="Melchor-Guerra M."/>
            <person name="Morrelli A."/>
            <person name="Morris R."/>
            <person name="Nawaz M."/>
            <person name="Nguyen N."/>
            <person name="Omair A."/>
            <person name="Pray J."/>
            <person name="Saleem H."/>
            <person name="Saravane K."/>
            <person name="Sharma A."/>
            <person name="Singh A."/>
            <person name="Walston M."/>
            <person name="Zaman H."/>
            <person name="Puthuveetil N."/>
            <person name="Do L."/>
            <person name="Islam N."/>
            <person name="Johnson A."/>
        </authorList>
    </citation>
    <scope>NUCLEOTIDE SEQUENCE [LARGE SCALE GENOMIC DNA]</scope>
</reference>
<dbReference type="KEGG" id="vg:55620361"/>
<dbReference type="RefSeq" id="YP_009849858.1">
    <property type="nucleotide sequence ID" value="NC_048796.1"/>
</dbReference>
<name>A0A514A8Q5_9CAUD</name>
<sequence>MNKALNALLDVAAVLDVEVTEKDDIDSLKLKILAGIDYLDSTAQCRQKQNKKTARKACQWRVKAQRYDTRVPNAAI</sequence>
<dbReference type="GeneID" id="55620361"/>
<evidence type="ECO:0000313" key="1">
    <source>
        <dbReference type="EMBL" id="QDH49646.1"/>
    </source>
</evidence>
<dbReference type="EMBL" id="MN038177">
    <property type="protein sequence ID" value="QDH49646.1"/>
    <property type="molecule type" value="Genomic_DNA"/>
</dbReference>
<keyword evidence="2" id="KW-1185">Reference proteome</keyword>
<proteinExistence type="predicted"/>
<dbReference type="Proteomes" id="UP000319711">
    <property type="component" value="Segment"/>
</dbReference>
<accession>A0A514A8Q5</accession>
<organism evidence="1 2">
    <name type="scientific">Pantoea phage Kyle</name>
    <dbReference type="NCBI Taxonomy" id="2589665"/>
    <lineage>
        <taxon>Viruses</taxon>
        <taxon>Duplodnaviria</taxon>
        <taxon>Heunggongvirae</taxon>
        <taxon>Uroviricota</taxon>
        <taxon>Caudoviricetes</taxon>
        <taxon>Lindbergviridae</taxon>
        <taxon>Kylevirus</taxon>
        <taxon>Kylevirus kyle</taxon>
    </lineage>
</organism>
<gene>
    <name evidence="1" type="primary">24</name>
    <name evidence="1" type="ORF">KYLE_26</name>
</gene>
<evidence type="ECO:0000313" key="2">
    <source>
        <dbReference type="Proteomes" id="UP000319711"/>
    </source>
</evidence>